<dbReference type="EMBL" id="FWFY01000002">
    <property type="protein sequence ID" value="SLN28319.1"/>
    <property type="molecule type" value="Genomic_DNA"/>
</dbReference>
<evidence type="ECO:0000313" key="5">
    <source>
        <dbReference type="Proteomes" id="UP000240624"/>
    </source>
</evidence>
<keyword evidence="5" id="KW-1185">Reference proteome</keyword>
<dbReference type="PROSITE" id="PS51704">
    <property type="entry name" value="GP_PDE"/>
    <property type="match status" value="1"/>
</dbReference>
<dbReference type="OrthoDB" id="384721at2"/>
<reference evidence="2 5" key="2">
    <citation type="submission" date="2018-03" db="EMBL/GenBank/DDBJ databases">
        <title>Genomic Encyclopedia of Archaeal and Bacterial Type Strains, Phase II (KMG-II): from individual species to whole genera.</title>
        <authorList>
            <person name="Goeker M."/>
        </authorList>
    </citation>
    <scope>NUCLEOTIDE SEQUENCE [LARGE SCALE GENOMIC DNA]</scope>
    <source>
        <strain evidence="2 5">DSM 29956</strain>
    </source>
</reference>
<dbReference type="Pfam" id="PF03009">
    <property type="entry name" value="GDPD"/>
    <property type="match status" value="1"/>
</dbReference>
<evidence type="ECO:0000259" key="1">
    <source>
        <dbReference type="PROSITE" id="PS51704"/>
    </source>
</evidence>
<keyword evidence="3" id="KW-0378">Hydrolase</keyword>
<sequence>MSRTAPALPQGFLDRPIAHRAFHGAGRPENSMSAIRAAIEAGFGIEIDVRASHDGAAMVIHDAALDRLTRERGLVASRDAAALQALQLIGSADTIPTLEQVLDLVAGRVPLLIEIKDHDYTLGPNVGVVEPAVVRALEGYAGPVAVMSFNPHAVSEMARLAPDLPRGLVTCAFEPQDWPDLPARTAARLREIPDYDNLGASFISHEVCDLDRPRVAELQAQGAKILCWTTRSPEEEAAARRIADNVTFEGYLPGPATA</sequence>
<dbReference type="PANTHER" id="PTHR46211:SF1">
    <property type="entry name" value="GLYCEROPHOSPHODIESTER PHOSPHODIESTERASE, CYTOPLASMIC"/>
    <property type="match status" value="1"/>
</dbReference>
<protein>
    <submittedName>
        <fullName evidence="3">Glycerophosphoryl diester phosphodiesterase</fullName>
        <ecNumber evidence="3">3.1.4.46</ecNumber>
    </submittedName>
</protein>
<dbReference type="InterPro" id="IPR017946">
    <property type="entry name" value="PLC-like_Pdiesterase_TIM-brl"/>
</dbReference>
<reference evidence="3 4" key="1">
    <citation type="submission" date="2017-03" db="EMBL/GenBank/DDBJ databases">
        <authorList>
            <person name="Afonso C.L."/>
            <person name="Miller P.J."/>
            <person name="Scott M.A."/>
            <person name="Spackman E."/>
            <person name="Goraichik I."/>
            <person name="Dimitrov K.M."/>
            <person name="Suarez D.L."/>
            <person name="Swayne D.E."/>
        </authorList>
    </citation>
    <scope>NUCLEOTIDE SEQUENCE [LARGE SCALE GENOMIC DNA]</scope>
    <source>
        <strain evidence="3 4">CECT 8367</strain>
    </source>
</reference>
<dbReference type="Proteomes" id="UP000240624">
    <property type="component" value="Unassembled WGS sequence"/>
</dbReference>
<dbReference type="PANTHER" id="PTHR46211">
    <property type="entry name" value="GLYCEROPHOSPHORYL DIESTER PHOSPHODIESTERASE"/>
    <property type="match status" value="1"/>
</dbReference>
<dbReference type="Gene3D" id="3.20.20.190">
    <property type="entry name" value="Phosphatidylinositol (PI) phosphodiesterase"/>
    <property type="match status" value="1"/>
</dbReference>
<dbReference type="Proteomes" id="UP000193495">
    <property type="component" value="Unassembled WGS sequence"/>
</dbReference>
<organism evidence="3 4">
    <name type="scientific">Limimaricola soesokkakensis</name>
    <dbReference type="NCBI Taxonomy" id="1343159"/>
    <lineage>
        <taxon>Bacteria</taxon>
        <taxon>Pseudomonadati</taxon>
        <taxon>Pseudomonadota</taxon>
        <taxon>Alphaproteobacteria</taxon>
        <taxon>Rhodobacterales</taxon>
        <taxon>Paracoccaceae</taxon>
        <taxon>Limimaricola</taxon>
    </lineage>
</organism>
<proteinExistence type="predicted"/>
<dbReference type="SUPFAM" id="SSF51695">
    <property type="entry name" value="PLC-like phosphodiesterases"/>
    <property type="match status" value="1"/>
</dbReference>
<evidence type="ECO:0000313" key="2">
    <source>
        <dbReference type="EMBL" id="PSK88228.1"/>
    </source>
</evidence>
<dbReference type="GO" id="GO:0008889">
    <property type="term" value="F:glycerophosphodiester phosphodiesterase activity"/>
    <property type="evidence" value="ECO:0007669"/>
    <property type="project" value="UniProtKB-EC"/>
</dbReference>
<gene>
    <name evidence="3" type="primary">ugpQ</name>
    <name evidence="2" type="ORF">CLV79_10160</name>
    <name evidence="3" type="ORF">LOS8367_01026</name>
</gene>
<dbReference type="InterPro" id="IPR030395">
    <property type="entry name" value="GP_PDE_dom"/>
</dbReference>
<evidence type="ECO:0000313" key="3">
    <source>
        <dbReference type="EMBL" id="SLN28319.1"/>
    </source>
</evidence>
<dbReference type="EC" id="3.1.4.46" evidence="3"/>
<feature type="domain" description="GP-PDE" evidence="1">
    <location>
        <begin position="14"/>
        <end position="258"/>
    </location>
</feature>
<evidence type="ECO:0000313" key="4">
    <source>
        <dbReference type="Proteomes" id="UP000193495"/>
    </source>
</evidence>
<dbReference type="EMBL" id="PYGB01000001">
    <property type="protein sequence ID" value="PSK88228.1"/>
    <property type="molecule type" value="Genomic_DNA"/>
</dbReference>
<dbReference type="AlphaFoldDB" id="A0A1X6YQI3"/>
<dbReference type="RefSeq" id="WP_085895388.1">
    <property type="nucleotide sequence ID" value="NZ_FWFY01000002.1"/>
</dbReference>
<dbReference type="GO" id="GO:0006629">
    <property type="term" value="P:lipid metabolic process"/>
    <property type="evidence" value="ECO:0007669"/>
    <property type="project" value="InterPro"/>
</dbReference>
<name>A0A1X6YQI3_9RHOB</name>
<accession>A0A1X6YQI3</accession>